<keyword evidence="1" id="KW-1133">Transmembrane helix</keyword>
<accession>A0A532UYH3</accession>
<dbReference type="AlphaFoldDB" id="A0A532UYH3"/>
<feature type="transmembrane region" description="Helical" evidence="1">
    <location>
        <begin position="123"/>
        <end position="143"/>
    </location>
</feature>
<feature type="transmembrane region" description="Helical" evidence="1">
    <location>
        <begin position="36"/>
        <end position="57"/>
    </location>
</feature>
<name>A0A532UYH3_UNCL8</name>
<feature type="transmembrane region" description="Helical" evidence="1">
    <location>
        <begin position="241"/>
        <end position="262"/>
    </location>
</feature>
<dbReference type="Proteomes" id="UP000319619">
    <property type="component" value="Unassembled WGS sequence"/>
</dbReference>
<dbReference type="PANTHER" id="PTHR22911">
    <property type="entry name" value="ACYL-MALONYL CONDENSING ENZYME-RELATED"/>
    <property type="match status" value="1"/>
</dbReference>
<gene>
    <name evidence="3" type="ORF">CEE37_09675</name>
</gene>
<protein>
    <recommendedName>
        <fullName evidence="2">EamA domain-containing protein</fullName>
    </recommendedName>
</protein>
<feature type="transmembrane region" description="Helical" evidence="1">
    <location>
        <begin position="212"/>
        <end position="234"/>
    </location>
</feature>
<keyword evidence="1" id="KW-0812">Transmembrane</keyword>
<feature type="transmembrane region" description="Helical" evidence="1">
    <location>
        <begin position="69"/>
        <end position="88"/>
    </location>
</feature>
<organism evidence="3 4">
    <name type="scientific">candidate division LCP-89 bacterium B3_LCP</name>
    <dbReference type="NCBI Taxonomy" id="2012998"/>
    <lineage>
        <taxon>Bacteria</taxon>
        <taxon>Pseudomonadati</taxon>
        <taxon>Bacteria division LCP-89</taxon>
    </lineage>
</organism>
<comment type="caution">
    <text evidence="3">The sequence shown here is derived from an EMBL/GenBank/DDBJ whole genome shotgun (WGS) entry which is preliminary data.</text>
</comment>
<dbReference type="GO" id="GO:0016020">
    <property type="term" value="C:membrane"/>
    <property type="evidence" value="ECO:0007669"/>
    <property type="project" value="InterPro"/>
</dbReference>
<sequence>MNNPLFPPKIGLIIAVTALSFPAIFIRYAQADGLSIAFLRLFLASLILWPIAGTKVPPAWRALTPGERWRVIAAGFFLGIHMFLWVTAVTKTTIASAAFLIITQPVMLAVLAHFFLKERINRSVVYAIIFTLFGAGLMGGGDLELGSEYLWGDFLAFSGALMAAFYLLAGRSVRGKIHILPYITLIYSVAALALLPLCIIAESPLLSLSSNAYFWIFMLTLIPTLIGHSLYNWALRYMKAFTVNISIAVEPIGATFLAWLLFKEQPSSFLYLGAVMLIIAVAFAFRTEKA</sequence>
<evidence type="ECO:0000256" key="1">
    <source>
        <dbReference type="SAM" id="Phobius"/>
    </source>
</evidence>
<dbReference type="InterPro" id="IPR037185">
    <property type="entry name" value="EmrE-like"/>
</dbReference>
<dbReference type="EMBL" id="NJBN01000006">
    <property type="protein sequence ID" value="TKJ39995.1"/>
    <property type="molecule type" value="Genomic_DNA"/>
</dbReference>
<dbReference type="PANTHER" id="PTHR22911:SF76">
    <property type="entry name" value="EAMA DOMAIN-CONTAINING PROTEIN"/>
    <property type="match status" value="1"/>
</dbReference>
<dbReference type="Pfam" id="PF00892">
    <property type="entry name" value="EamA"/>
    <property type="match status" value="2"/>
</dbReference>
<feature type="transmembrane region" description="Helical" evidence="1">
    <location>
        <begin position="149"/>
        <end position="168"/>
    </location>
</feature>
<feature type="transmembrane region" description="Helical" evidence="1">
    <location>
        <begin position="180"/>
        <end position="206"/>
    </location>
</feature>
<reference evidence="3 4" key="1">
    <citation type="submission" date="2017-06" db="EMBL/GenBank/DDBJ databases">
        <title>Novel microbial phyla capable of carbon fixation and sulfur reduction in deep-sea sediments.</title>
        <authorList>
            <person name="Huang J."/>
            <person name="Baker B."/>
            <person name="Wang Y."/>
        </authorList>
    </citation>
    <scope>NUCLEOTIDE SEQUENCE [LARGE SCALE GENOMIC DNA]</scope>
    <source>
        <strain evidence="3">B3_LCP</strain>
    </source>
</reference>
<keyword evidence="1" id="KW-0472">Membrane</keyword>
<dbReference type="SUPFAM" id="SSF103481">
    <property type="entry name" value="Multidrug resistance efflux transporter EmrE"/>
    <property type="match status" value="2"/>
</dbReference>
<evidence type="ECO:0000313" key="4">
    <source>
        <dbReference type="Proteomes" id="UP000319619"/>
    </source>
</evidence>
<feature type="transmembrane region" description="Helical" evidence="1">
    <location>
        <begin position="12"/>
        <end position="30"/>
    </location>
</feature>
<feature type="transmembrane region" description="Helical" evidence="1">
    <location>
        <begin position="268"/>
        <end position="285"/>
    </location>
</feature>
<dbReference type="InterPro" id="IPR000620">
    <property type="entry name" value="EamA_dom"/>
</dbReference>
<evidence type="ECO:0000259" key="2">
    <source>
        <dbReference type="Pfam" id="PF00892"/>
    </source>
</evidence>
<proteinExistence type="predicted"/>
<feature type="domain" description="EamA" evidence="2">
    <location>
        <begin position="150"/>
        <end position="285"/>
    </location>
</feature>
<feature type="transmembrane region" description="Helical" evidence="1">
    <location>
        <begin position="94"/>
        <end position="116"/>
    </location>
</feature>
<evidence type="ECO:0000313" key="3">
    <source>
        <dbReference type="EMBL" id="TKJ39995.1"/>
    </source>
</evidence>
<feature type="domain" description="EamA" evidence="2">
    <location>
        <begin position="12"/>
        <end position="138"/>
    </location>
</feature>